<protein>
    <recommendedName>
        <fullName evidence="2">DC1 domain-containing protein</fullName>
    </recommendedName>
</protein>
<keyword evidence="4" id="KW-1185">Reference proteome</keyword>
<evidence type="ECO:0000256" key="1">
    <source>
        <dbReference type="ARBA" id="ARBA00022737"/>
    </source>
</evidence>
<gene>
    <name evidence="3" type="ORF">QJS04_geneDACA009830</name>
</gene>
<feature type="domain" description="DC1" evidence="2">
    <location>
        <begin position="76"/>
        <end position="119"/>
    </location>
</feature>
<organism evidence="3 4">
    <name type="scientific">Acorus gramineus</name>
    <name type="common">Dwarf sweet flag</name>
    <dbReference type="NCBI Taxonomy" id="55184"/>
    <lineage>
        <taxon>Eukaryota</taxon>
        <taxon>Viridiplantae</taxon>
        <taxon>Streptophyta</taxon>
        <taxon>Embryophyta</taxon>
        <taxon>Tracheophyta</taxon>
        <taxon>Spermatophyta</taxon>
        <taxon>Magnoliopsida</taxon>
        <taxon>Liliopsida</taxon>
        <taxon>Acoraceae</taxon>
        <taxon>Acorus</taxon>
    </lineage>
</organism>
<dbReference type="EMBL" id="JAUJYN010000004">
    <property type="protein sequence ID" value="KAK1273099.1"/>
    <property type="molecule type" value="Genomic_DNA"/>
</dbReference>
<evidence type="ECO:0000313" key="4">
    <source>
        <dbReference type="Proteomes" id="UP001179952"/>
    </source>
</evidence>
<dbReference type="PANTHER" id="PTHR46288">
    <property type="entry name" value="PHORBOL-ESTER/DAG-TYPE DOMAIN-CONTAINING PROTEIN"/>
    <property type="match status" value="1"/>
</dbReference>
<proteinExistence type="predicted"/>
<feature type="domain" description="DC1" evidence="2">
    <location>
        <begin position="12"/>
        <end position="63"/>
    </location>
</feature>
<evidence type="ECO:0000313" key="3">
    <source>
        <dbReference type="EMBL" id="KAK1273099.1"/>
    </source>
</evidence>
<dbReference type="PANTHER" id="PTHR46288:SF80">
    <property type="entry name" value="CYSTEINE_HISTIDINE-RICH C1 DOMAIN FAMILY PROTEIN"/>
    <property type="match status" value="1"/>
</dbReference>
<comment type="caution">
    <text evidence="3">The sequence shown here is derived from an EMBL/GenBank/DDBJ whole genome shotgun (WGS) entry which is preliminary data.</text>
</comment>
<dbReference type="InterPro" id="IPR004146">
    <property type="entry name" value="DC1"/>
</dbReference>
<sequence length="310" mass="33665">MGNPETMHLHHFSHAHTLNLTNQSHPKILDNDDAPLCAICNHNVSGLTYTCTTCNFHLHYSCAKLPQRIRHLADPDHILTLHANPVYPNGKFQCNACGGHGRGLCFHCKNCELDLHVVCSMMPVSLHSEAHHHPLKLNFTSPYKEKGFTCDICGQLGLDHWLYRCNACGFDTHLGCAFKPRRHKHHHPKPPPPCHGVMNPQQIPQVNTIFRSPTITGHSYLFPGIASAGHLMNGPSLGVPQVAGPDALNNLMVHAGRGFVDGFAQQVGQLVVQAMLGGGAPFSGLNLASSVLGLSSSGFRLGSALLGFFN</sequence>
<dbReference type="AlphaFoldDB" id="A0AAV9B9V7"/>
<keyword evidence="1" id="KW-0677">Repeat</keyword>
<reference evidence="3" key="2">
    <citation type="submission" date="2023-06" db="EMBL/GenBank/DDBJ databases">
        <authorList>
            <person name="Ma L."/>
            <person name="Liu K.-W."/>
            <person name="Li Z."/>
            <person name="Hsiao Y.-Y."/>
            <person name="Qi Y."/>
            <person name="Fu T."/>
            <person name="Tang G."/>
            <person name="Zhang D."/>
            <person name="Sun W.-H."/>
            <person name="Liu D.-K."/>
            <person name="Li Y."/>
            <person name="Chen G.-Z."/>
            <person name="Liu X.-D."/>
            <person name="Liao X.-Y."/>
            <person name="Jiang Y.-T."/>
            <person name="Yu X."/>
            <person name="Hao Y."/>
            <person name="Huang J."/>
            <person name="Zhao X.-W."/>
            <person name="Ke S."/>
            <person name="Chen Y.-Y."/>
            <person name="Wu W.-L."/>
            <person name="Hsu J.-L."/>
            <person name="Lin Y.-F."/>
            <person name="Huang M.-D."/>
            <person name="Li C.-Y."/>
            <person name="Huang L."/>
            <person name="Wang Z.-W."/>
            <person name="Zhao X."/>
            <person name="Zhong W.-Y."/>
            <person name="Peng D.-H."/>
            <person name="Ahmad S."/>
            <person name="Lan S."/>
            <person name="Zhang J.-S."/>
            <person name="Tsai W.-C."/>
            <person name="Van De Peer Y."/>
            <person name="Liu Z.-J."/>
        </authorList>
    </citation>
    <scope>NUCLEOTIDE SEQUENCE</scope>
    <source>
        <strain evidence="3">SCP</strain>
        <tissue evidence="3">Leaves</tissue>
    </source>
</reference>
<dbReference type="Pfam" id="PF03107">
    <property type="entry name" value="C1_2"/>
    <property type="match status" value="3"/>
</dbReference>
<dbReference type="SUPFAM" id="SSF57889">
    <property type="entry name" value="Cysteine-rich domain"/>
    <property type="match status" value="2"/>
</dbReference>
<feature type="domain" description="DC1" evidence="2">
    <location>
        <begin position="130"/>
        <end position="177"/>
    </location>
</feature>
<evidence type="ECO:0000259" key="2">
    <source>
        <dbReference type="Pfam" id="PF03107"/>
    </source>
</evidence>
<dbReference type="Proteomes" id="UP001179952">
    <property type="component" value="Unassembled WGS sequence"/>
</dbReference>
<dbReference type="InterPro" id="IPR046349">
    <property type="entry name" value="C1-like_sf"/>
</dbReference>
<reference evidence="3" key="1">
    <citation type="journal article" date="2023" name="Nat. Commun.">
        <title>Diploid and tetraploid genomes of Acorus and the evolution of monocots.</title>
        <authorList>
            <person name="Ma L."/>
            <person name="Liu K.W."/>
            <person name="Li Z."/>
            <person name="Hsiao Y.Y."/>
            <person name="Qi Y."/>
            <person name="Fu T."/>
            <person name="Tang G.D."/>
            <person name="Zhang D."/>
            <person name="Sun W.H."/>
            <person name="Liu D.K."/>
            <person name="Li Y."/>
            <person name="Chen G.Z."/>
            <person name="Liu X.D."/>
            <person name="Liao X.Y."/>
            <person name="Jiang Y.T."/>
            <person name="Yu X."/>
            <person name="Hao Y."/>
            <person name="Huang J."/>
            <person name="Zhao X.W."/>
            <person name="Ke S."/>
            <person name="Chen Y.Y."/>
            <person name="Wu W.L."/>
            <person name="Hsu J.L."/>
            <person name="Lin Y.F."/>
            <person name="Huang M.D."/>
            <person name="Li C.Y."/>
            <person name="Huang L."/>
            <person name="Wang Z.W."/>
            <person name="Zhao X."/>
            <person name="Zhong W.Y."/>
            <person name="Peng D.H."/>
            <person name="Ahmad S."/>
            <person name="Lan S."/>
            <person name="Zhang J.S."/>
            <person name="Tsai W.C."/>
            <person name="Van de Peer Y."/>
            <person name="Liu Z.J."/>
        </authorList>
    </citation>
    <scope>NUCLEOTIDE SEQUENCE</scope>
    <source>
        <strain evidence="3">SCP</strain>
    </source>
</reference>
<accession>A0AAV9B9V7</accession>
<name>A0AAV9B9V7_ACOGR</name>